<organism evidence="2 3">
    <name type="scientific">Bradyrhizobium barranii subsp. barranii</name>
    <dbReference type="NCBI Taxonomy" id="2823807"/>
    <lineage>
        <taxon>Bacteria</taxon>
        <taxon>Pseudomonadati</taxon>
        <taxon>Pseudomonadota</taxon>
        <taxon>Alphaproteobacteria</taxon>
        <taxon>Hyphomicrobiales</taxon>
        <taxon>Nitrobacteraceae</taxon>
        <taxon>Bradyrhizobium</taxon>
        <taxon>Bradyrhizobium barranii</taxon>
    </lineage>
</organism>
<proteinExistence type="predicted"/>
<feature type="domain" description="Short-chain fatty acyl coenzyme A regulators C-terminal" evidence="1">
    <location>
        <begin position="7"/>
        <end position="55"/>
    </location>
</feature>
<dbReference type="AlphaFoldDB" id="A0A9X9YC06"/>
<gene>
    <name evidence="2" type="ORF">J4G43_015045</name>
</gene>
<name>A0A9X9YC06_9BRAD</name>
<evidence type="ECO:0000313" key="2">
    <source>
        <dbReference type="EMBL" id="UEM17450.1"/>
    </source>
</evidence>
<dbReference type="KEGG" id="bban:J4G43_015045"/>
<dbReference type="Proteomes" id="UP000664702">
    <property type="component" value="Chromosome"/>
</dbReference>
<evidence type="ECO:0000259" key="1">
    <source>
        <dbReference type="Pfam" id="PF09856"/>
    </source>
</evidence>
<dbReference type="Pfam" id="PF09856">
    <property type="entry name" value="ScfRs"/>
    <property type="match status" value="1"/>
</dbReference>
<evidence type="ECO:0000313" key="3">
    <source>
        <dbReference type="Proteomes" id="UP000664702"/>
    </source>
</evidence>
<reference evidence="2 3" key="1">
    <citation type="journal article" date="2022" name="Int. J. Syst. Evol. Microbiol.">
        <title>Strains of Bradyrhizobium barranii sp. nov. associated with legumes native to Canada are symbionts of soybeans and belong to different subspecies (subsp. barranii subsp. nov. and subsp. apii subsp. nov.) and symbiovars (sv. glycinearum and sv. septentrionale).</title>
        <authorList>
            <person name="Bromfield E.S.P."/>
            <person name="Cloutier S."/>
            <person name="Wasai-Hara S."/>
            <person name="Minamisawa K."/>
        </authorList>
    </citation>
    <scope>NUCLEOTIDE SEQUENCE [LARGE SCALE GENOMIC DNA]</scope>
    <source>
        <strain evidence="2 3">144S4</strain>
    </source>
</reference>
<sequence>MLFCGPRRSAEPPRKTFVIALGCDLQHAGRLVYSDGLDLSNPAAVTPIGDGCRIC</sequence>
<protein>
    <submittedName>
        <fullName evidence="2">DUF2083 domain-containing protein</fullName>
    </submittedName>
</protein>
<dbReference type="RefSeq" id="WP_225005699.1">
    <property type="nucleotide sequence ID" value="NZ_CP086136.1"/>
</dbReference>
<accession>A0A9X9YC06</accession>
<dbReference type="EMBL" id="CP086136">
    <property type="protein sequence ID" value="UEM17450.1"/>
    <property type="molecule type" value="Genomic_DNA"/>
</dbReference>
<dbReference type="InterPro" id="IPR018653">
    <property type="entry name" value="ScfR_C"/>
</dbReference>